<sequence>MYERPPVDSTKTPVPGSGGRHQPMPTTADQPVATSRMLLTPGAKAEAPGFQAATTLSGMRQVSSSDVTDVHEVLAPGPGRHGIRKSCLMSIVNDEWEMRVPGSARRRHCGWRDACSCRDSCGDARELKQTQMWVLLGERVLNCGSGGGRGGGGEQDNGASEVQYRAQELNEDGKFDQRLGRLGLEAVKMLKP</sequence>
<accession>A0AAD6Z2K7</accession>
<name>A0AAD6Z2K7_9AGAR</name>
<reference evidence="2" key="1">
    <citation type="submission" date="2023-03" db="EMBL/GenBank/DDBJ databases">
        <title>Massive genome expansion in bonnet fungi (Mycena s.s.) driven by repeated elements and novel gene families across ecological guilds.</title>
        <authorList>
            <consortium name="Lawrence Berkeley National Laboratory"/>
            <person name="Harder C.B."/>
            <person name="Miyauchi S."/>
            <person name="Viragh M."/>
            <person name="Kuo A."/>
            <person name="Thoen E."/>
            <person name="Andreopoulos B."/>
            <person name="Lu D."/>
            <person name="Skrede I."/>
            <person name="Drula E."/>
            <person name="Henrissat B."/>
            <person name="Morin E."/>
            <person name="Kohler A."/>
            <person name="Barry K."/>
            <person name="LaButti K."/>
            <person name="Morin E."/>
            <person name="Salamov A."/>
            <person name="Lipzen A."/>
            <person name="Mereny Z."/>
            <person name="Hegedus B."/>
            <person name="Baldrian P."/>
            <person name="Stursova M."/>
            <person name="Weitz H."/>
            <person name="Taylor A."/>
            <person name="Grigoriev I.V."/>
            <person name="Nagy L.G."/>
            <person name="Martin F."/>
            <person name="Kauserud H."/>
        </authorList>
    </citation>
    <scope>NUCLEOTIDE SEQUENCE</scope>
    <source>
        <strain evidence="2">CBHHK002</strain>
    </source>
</reference>
<evidence type="ECO:0000313" key="2">
    <source>
        <dbReference type="EMBL" id="KAJ7305387.1"/>
    </source>
</evidence>
<gene>
    <name evidence="2" type="ORF">DFH08DRAFT_1055078</name>
</gene>
<evidence type="ECO:0000313" key="3">
    <source>
        <dbReference type="Proteomes" id="UP001218218"/>
    </source>
</evidence>
<comment type="caution">
    <text evidence="2">The sequence shown here is derived from an EMBL/GenBank/DDBJ whole genome shotgun (WGS) entry which is preliminary data.</text>
</comment>
<feature type="region of interest" description="Disordered" evidence="1">
    <location>
        <begin position="1"/>
        <end position="31"/>
    </location>
</feature>
<dbReference type="Proteomes" id="UP001218218">
    <property type="component" value="Unassembled WGS sequence"/>
</dbReference>
<protein>
    <submittedName>
        <fullName evidence="2">Uncharacterized protein</fullName>
    </submittedName>
</protein>
<organism evidence="2 3">
    <name type="scientific">Mycena albidolilacea</name>
    <dbReference type="NCBI Taxonomy" id="1033008"/>
    <lineage>
        <taxon>Eukaryota</taxon>
        <taxon>Fungi</taxon>
        <taxon>Dikarya</taxon>
        <taxon>Basidiomycota</taxon>
        <taxon>Agaricomycotina</taxon>
        <taxon>Agaricomycetes</taxon>
        <taxon>Agaricomycetidae</taxon>
        <taxon>Agaricales</taxon>
        <taxon>Marasmiineae</taxon>
        <taxon>Mycenaceae</taxon>
        <taxon>Mycena</taxon>
    </lineage>
</organism>
<proteinExistence type="predicted"/>
<dbReference type="EMBL" id="JARIHO010000097">
    <property type="protein sequence ID" value="KAJ7305387.1"/>
    <property type="molecule type" value="Genomic_DNA"/>
</dbReference>
<dbReference type="AlphaFoldDB" id="A0AAD6Z2K7"/>
<evidence type="ECO:0000256" key="1">
    <source>
        <dbReference type="SAM" id="MobiDB-lite"/>
    </source>
</evidence>
<keyword evidence="3" id="KW-1185">Reference proteome</keyword>